<accession>A0A922MR59</accession>
<evidence type="ECO:0000256" key="1">
    <source>
        <dbReference type="ARBA" id="ARBA00004370"/>
    </source>
</evidence>
<dbReference type="Proteomes" id="UP000814243">
    <property type="component" value="Unassembled WGS sequence"/>
</dbReference>
<feature type="transmembrane region" description="Helical" evidence="7">
    <location>
        <begin position="20"/>
        <end position="40"/>
    </location>
</feature>
<comment type="subcellular location">
    <subcellularLocation>
        <location evidence="1">Membrane</location>
    </subcellularLocation>
</comment>
<keyword evidence="6 7" id="KW-0472">Membrane</keyword>
<dbReference type="EMBL" id="JACEFF010000254">
    <property type="protein sequence ID" value="KAH9641173.1"/>
    <property type="molecule type" value="Genomic_DNA"/>
</dbReference>
<feature type="domain" description="Cytochrome b561" evidence="8">
    <location>
        <begin position="46"/>
        <end position="124"/>
    </location>
</feature>
<feature type="transmembrane region" description="Helical" evidence="7">
    <location>
        <begin position="47"/>
        <end position="65"/>
    </location>
</feature>
<evidence type="ECO:0000256" key="4">
    <source>
        <dbReference type="ARBA" id="ARBA00022982"/>
    </source>
</evidence>
<organism evidence="9 10">
    <name type="scientific">Spodoptera exigua</name>
    <name type="common">Beet armyworm</name>
    <name type="synonym">Noctua fulgens</name>
    <dbReference type="NCBI Taxonomy" id="7107"/>
    <lineage>
        <taxon>Eukaryota</taxon>
        <taxon>Metazoa</taxon>
        <taxon>Ecdysozoa</taxon>
        <taxon>Arthropoda</taxon>
        <taxon>Hexapoda</taxon>
        <taxon>Insecta</taxon>
        <taxon>Pterygota</taxon>
        <taxon>Neoptera</taxon>
        <taxon>Endopterygota</taxon>
        <taxon>Lepidoptera</taxon>
        <taxon>Glossata</taxon>
        <taxon>Ditrysia</taxon>
        <taxon>Noctuoidea</taxon>
        <taxon>Noctuidae</taxon>
        <taxon>Amphipyrinae</taxon>
        <taxon>Spodoptera</taxon>
    </lineage>
</organism>
<evidence type="ECO:0000256" key="2">
    <source>
        <dbReference type="ARBA" id="ARBA00022448"/>
    </source>
</evidence>
<gene>
    <name evidence="9" type="ORF">HF086_013030</name>
</gene>
<dbReference type="InterPro" id="IPR006593">
    <property type="entry name" value="Cyt_b561/ferric_Rdtase_TM"/>
</dbReference>
<evidence type="ECO:0000259" key="8">
    <source>
        <dbReference type="Pfam" id="PF03188"/>
    </source>
</evidence>
<evidence type="ECO:0000256" key="7">
    <source>
        <dbReference type="SAM" id="Phobius"/>
    </source>
</evidence>
<sequence length="147" mass="16238">MEKPSASVYVGCMNVMNTVTHVLMGGAGFFGIAIGEMGFLRKFSAHTFLSVIGLTILCSQAILLVNPYRGSKDSLKYSKKTKTYWIVQIVGCSLVFIGACLGISLVADFYKHFSSPHGVMGKFLSDAFGFREIGWCYCELNIRRKIK</sequence>
<proteinExistence type="predicted"/>
<dbReference type="GO" id="GO:0016020">
    <property type="term" value="C:membrane"/>
    <property type="evidence" value="ECO:0007669"/>
    <property type="project" value="UniProtKB-SubCell"/>
</dbReference>
<name>A0A922MR59_SPOEX</name>
<reference evidence="9" key="1">
    <citation type="journal article" date="2021" name="G3 (Bethesda)">
        <title>Genome and transcriptome analysis of the beet armyworm Spodoptera exigua reveals targets for pest control. .</title>
        <authorList>
            <person name="Simon S."/>
            <person name="Breeschoten T."/>
            <person name="Jansen H.J."/>
            <person name="Dirks R.P."/>
            <person name="Schranz M.E."/>
            <person name="Ros V.I.D."/>
        </authorList>
    </citation>
    <scope>NUCLEOTIDE SEQUENCE</scope>
    <source>
        <strain evidence="9">TB_SE_WUR_2020</strain>
    </source>
</reference>
<keyword evidence="5 7" id="KW-1133">Transmembrane helix</keyword>
<protein>
    <recommendedName>
        <fullName evidence="8">Cytochrome b561 domain-containing protein</fullName>
    </recommendedName>
</protein>
<keyword evidence="4" id="KW-0249">Electron transport</keyword>
<keyword evidence="3 7" id="KW-0812">Transmembrane</keyword>
<dbReference type="Pfam" id="PF03188">
    <property type="entry name" value="Cytochrom_B561"/>
    <property type="match status" value="1"/>
</dbReference>
<feature type="transmembrane region" description="Helical" evidence="7">
    <location>
        <begin position="85"/>
        <end position="110"/>
    </location>
</feature>
<evidence type="ECO:0000313" key="10">
    <source>
        <dbReference type="Proteomes" id="UP000814243"/>
    </source>
</evidence>
<evidence type="ECO:0000256" key="6">
    <source>
        <dbReference type="ARBA" id="ARBA00023136"/>
    </source>
</evidence>
<evidence type="ECO:0000256" key="5">
    <source>
        <dbReference type="ARBA" id="ARBA00022989"/>
    </source>
</evidence>
<dbReference type="AlphaFoldDB" id="A0A922MR59"/>
<comment type="caution">
    <text evidence="9">The sequence shown here is derived from an EMBL/GenBank/DDBJ whole genome shotgun (WGS) entry which is preliminary data.</text>
</comment>
<keyword evidence="2" id="KW-0813">Transport</keyword>
<dbReference type="Gene3D" id="1.20.120.1770">
    <property type="match status" value="1"/>
</dbReference>
<evidence type="ECO:0000256" key="3">
    <source>
        <dbReference type="ARBA" id="ARBA00022692"/>
    </source>
</evidence>
<evidence type="ECO:0000313" key="9">
    <source>
        <dbReference type="EMBL" id="KAH9641173.1"/>
    </source>
</evidence>